<dbReference type="Pfam" id="PF01027">
    <property type="entry name" value="Bax1-I"/>
    <property type="match status" value="1"/>
</dbReference>
<evidence type="ECO:0000256" key="6">
    <source>
        <dbReference type="SAM" id="MobiDB-lite"/>
    </source>
</evidence>
<dbReference type="GO" id="GO:0016020">
    <property type="term" value="C:membrane"/>
    <property type="evidence" value="ECO:0007669"/>
    <property type="project" value="UniProtKB-SubCell"/>
</dbReference>
<dbReference type="PANTHER" id="PTHR23291">
    <property type="entry name" value="BAX INHIBITOR-RELATED"/>
    <property type="match status" value="1"/>
</dbReference>
<dbReference type="GO" id="GO:2001234">
    <property type="term" value="P:negative regulation of apoptotic signaling pathway"/>
    <property type="evidence" value="ECO:0007669"/>
    <property type="project" value="TreeGrafter"/>
</dbReference>
<feature type="transmembrane region" description="Helical" evidence="5">
    <location>
        <begin position="317"/>
        <end position="339"/>
    </location>
</feature>
<name>A0A8T3E2V7_9TELE</name>
<protein>
    <submittedName>
        <fullName evidence="7">Uncharacterized protein</fullName>
    </submittedName>
</protein>
<sequence length="345" mass="37137">MSSCQWLAGVSGAQLAGGALRTHNSRERMTEAKYPPPPMEPGEAPSPGPPPLYCPPTDGCALDQPPPYMPPPYPPAPALYPPAGPPAPPGEADSYALGEPHPPLEIPGEGGLPQDSTNSLLVSSFEDKTIRRAFIRKVFSVVTLQLLVTFSVVCVFTFSGAVRDAVQGNIWVYISSYIIFIVVALCLNFSSTLSRKHPWNLVALAVVTLSLSYMVGTAASYHSTTAVVIAMGATMVISFIIIIFSAQTRVDFTVCNGILLVLSVDLLMFGLLCCFYYTNVLQVVYGCLGALLYSLFLAVDCQLVMGRQTYALSPEEYVFASLILYLDIITIFLYLLILLGGSSSN</sequence>
<keyword evidence="4 5" id="KW-0472">Membrane</keyword>
<dbReference type="InterPro" id="IPR006214">
    <property type="entry name" value="Bax_inhibitor_1-related"/>
</dbReference>
<organism evidence="7 8">
    <name type="scientific">Albula goreensis</name>
    <dbReference type="NCBI Taxonomy" id="1534307"/>
    <lineage>
        <taxon>Eukaryota</taxon>
        <taxon>Metazoa</taxon>
        <taxon>Chordata</taxon>
        <taxon>Craniata</taxon>
        <taxon>Vertebrata</taxon>
        <taxon>Euteleostomi</taxon>
        <taxon>Actinopterygii</taxon>
        <taxon>Neopterygii</taxon>
        <taxon>Teleostei</taxon>
        <taxon>Albuliformes</taxon>
        <taxon>Albulidae</taxon>
        <taxon>Albula</taxon>
    </lineage>
</organism>
<evidence type="ECO:0000313" key="7">
    <source>
        <dbReference type="EMBL" id="KAI1901238.1"/>
    </source>
</evidence>
<gene>
    <name evidence="7" type="ORF">AGOR_G00032240</name>
</gene>
<comment type="similarity">
    <text evidence="5">Belongs to the BI1 family.</text>
</comment>
<proteinExistence type="inferred from homology"/>
<evidence type="ECO:0000256" key="2">
    <source>
        <dbReference type="ARBA" id="ARBA00022692"/>
    </source>
</evidence>
<feature type="transmembrane region" description="Helical" evidence="5">
    <location>
        <begin position="258"/>
        <end position="277"/>
    </location>
</feature>
<dbReference type="OrthoDB" id="7933078at2759"/>
<keyword evidence="2 5" id="KW-0812">Transmembrane</keyword>
<evidence type="ECO:0000256" key="3">
    <source>
        <dbReference type="ARBA" id="ARBA00022989"/>
    </source>
</evidence>
<dbReference type="CDD" id="cd10428">
    <property type="entry name" value="LFG_like"/>
    <property type="match status" value="1"/>
</dbReference>
<comment type="subcellular location">
    <subcellularLocation>
        <location evidence="1">Membrane</location>
        <topology evidence="1">Multi-pass membrane protein</topology>
    </subcellularLocation>
</comment>
<feature type="transmembrane region" description="Helical" evidence="5">
    <location>
        <begin position="170"/>
        <end position="189"/>
    </location>
</feature>
<evidence type="ECO:0000256" key="5">
    <source>
        <dbReference type="RuleBase" id="RU004379"/>
    </source>
</evidence>
<dbReference type="AlphaFoldDB" id="A0A8T3E2V7"/>
<dbReference type="Proteomes" id="UP000829720">
    <property type="component" value="Unassembled WGS sequence"/>
</dbReference>
<dbReference type="GO" id="GO:0005783">
    <property type="term" value="C:endoplasmic reticulum"/>
    <property type="evidence" value="ECO:0007669"/>
    <property type="project" value="TreeGrafter"/>
</dbReference>
<reference evidence="7" key="1">
    <citation type="submission" date="2021-01" db="EMBL/GenBank/DDBJ databases">
        <authorList>
            <person name="Zahm M."/>
            <person name="Roques C."/>
            <person name="Cabau C."/>
            <person name="Klopp C."/>
            <person name="Donnadieu C."/>
            <person name="Jouanno E."/>
            <person name="Lampietro C."/>
            <person name="Louis A."/>
            <person name="Herpin A."/>
            <person name="Echchiki A."/>
            <person name="Berthelot C."/>
            <person name="Parey E."/>
            <person name="Roest-Crollius H."/>
            <person name="Braasch I."/>
            <person name="Postlethwait J."/>
            <person name="Bobe J."/>
            <person name="Montfort J."/>
            <person name="Bouchez O."/>
            <person name="Begum T."/>
            <person name="Mejri S."/>
            <person name="Adams A."/>
            <person name="Chen W.-J."/>
            <person name="Guiguen Y."/>
        </authorList>
    </citation>
    <scope>NUCLEOTIDE SEQUENCE</scope>
    <source>
        <tissue evidence="7">Blood</tissue>
    </source>
</reference>
<evidence type="ECO:0000313" key="8">
    <source>
        <dbReference type="Proteomes" id="UP000829720"/>
    </source>
</evidence>
<feature type="compositionally biased region" description="Pro residues" evidence="6">
    <location>
        <begin position="34"/>
        <end position="54"/>
    </location>
</feature>
<keyword evidence="3 5" id="KW-1133">Transmembrane helix</keyword>
<feature type="transmembrane region" description="Helical" evidence="5">
    <location>
        <begin position="138"/>
        <end position="158"/>
    </location>
</feature>
<feature type="compositionally biased region" description="Pro residues" evidence="6">
    <location>
        <begin position="64"/>
        <end position="89"/>
    </location>
</feature>
<evidence type="ECO:0000256" key="1">
    <source>
        <dbReference type="ARBA" id="ARBA00004141"/>
    </source>
</evidence>
<evidence type="ECO:0000256" key="4">
    <source>
        <dbReference type="ARBA" id="ARBA00023136"/>
    </source>
</evidence>
<keyword evidence="8" id="KW-1185">Reference proteome</keyword>
<feature type="region of interest" description="Disordered" evidence="6">
    <location>
        <begin position="1"/>
        <end position="100"/>
    </location>
</feature>
<accession>A0A8T3E2V7</accession>
<dbReference type="PANTHER" id="PTHR23291:SF94">
    <property type="entry name" value="PROTEIN LIFEGUARD 1 ISOFORM X2"/>
    <property type="match status" value="1"/>
</dbReference>
<dbReference type="GO" id="GO:0005794">
    <property type="term" value="C:Golgi apparatus"/>
    <property type="evidence" value="ECO:0007669"/>
    <property type="project" value="TreeGrafter"/>
</dbReference>
<feature type="transmembrane region" description="Helical" evidence="5">
    <location>
        <begin position="227"/>
        <end position="246"/>
    </location>
</feature>
<feature type="transmembrane region" description="Helical" evidence="5">
    <location>
        <begin position="201"/>
        <end position="221"/>
    </location>
</feature>
<feature type="transmembrane region" description="Helical" evidence="5">
    <location>
        <begin position="283"/>
        <end position="305"/>
    </location>
</feature>
<comment type="caution">
    <text evidence="7">The sequence shown here is derived from an EMBL/GenBank/DDBJ whole genome shotgun (WGS) entry which is preliminary data.</text>
</comment>
<dbReference type="EMBL" id="JAERUA010000003">
    <property type="protein sequence ID" value="KAI1901238.1"/>
    <property type="molecule type" value="Genomic_DNA"/>
</dbReference>